<dbReference type="GO" id="GO:0070059">
    <property type="term" value="P:intrinsic apoptotic signaling pathway in response to endoplasmic reticulum stress"/>
    <property type="evidence" value="ECO:0007669"/>
    <property type="project" value="TreeGrafter"/>
</dbReference>
<feature type="region of interest" description="Disordered" evidence="1">
    <location>
        <begin position="20"/>
        <end position="109"/>
    </location>
</feature>
<evidence type="ECO:0000256" key="1">
    <source>
        <dbReference type="SAM" id="MobiDB-lite"/>
    </source>
</evidence>
<dbReference type="PANTHER" id="PTHR31226:SF1">
    <property type="entry name" value="TRANSMEMBRANE PROTEIN 117"/>
    <property type="match status" value="1"/>
</dbReference>
<feature type="compositionally biased region" description="Basic and acidic residues" evidence="1">
    <location>
        <begin position="81"/>
        <end position="109"/>
    </location>
</feature>
<dbReference type="Pfam" id="PF15113">
    <property type="entry name" value="TMEM117"/>
    <property type="match status" value="1"/>
</dbReference>
<feature type="transmembrane region" description="Helical" evidence="2">
    <location>
        <begin position="346"/>
        <end position="364"/>
    </location>
</feature>
<dbReference type="EnsemblMetazoa" id="BGLB017673-RA">
    <property type="protein sequence ID" value="BGLB017673-PA"/>
    <property type="gene ID" value="BGLB017673"/>
</dbReference>
<feature type="compositionally biased region" description="Polar residues" evidence="1">
    <location>
        <begin position="64"/>
        <end position="80"/>
    </location>
</feature>
<dbReference type="VEuPathDB" id="VectorBase:BGLB017673"/>
<keyword evidence="2" id="KW-0472">Membrane</keyword>
<evidence type="ECO:0000313" key="4">
    <source>
        <dbReference type="Proteomes" id="UP000076420"/>
    </source>
</evidence>
<dbReference type="STRING" id="6526.A0A2C9KCX9"/>
<name>A0A2C9KCX9_BIOGL</name>
<feature type="transmembrane region" description="Helical" evidence="2">
    <location>
        <begin position="215"/>
        <end position="242"/>
    </location>
</feature>
<evidence type="ECO:0008006" key="5">
    <source>
        <dbReference type="Google" id="ProtNLM"/>
    </source>
</evidence>
<organism evidence="3 4">
    <name type="scientific">Biomphalaria glabrata</name>
    <name type="common">Bloodfluke planorb</name>
    <name type="synonym">Freshwater snail</name>
    <dbReference type="NCBI Taxonomy" id="6526"/>
    <lineage>
        <taxon>Eukaryota</taxon>
        <taxon>Metazoa</taxon>
        <taxon>Spiralia</taxon>
        <taxon>Lophotrochozoa</taxon>
        <taxon>Mollusca</taxon>
        <taxon>Gastropoda</taxon>
        <taxon>Heterobranchia</taxon>
        <taxon>Euthyneura</taxon>
        <taxon>Panpulmonata</taxon>
        <taxon>Hygrophila</taxon>
        <taxon>Lymnaeoidea</taxon>
        <taxon>Planorbidae</taxon>
        <taxon>Biomphalaria</taxon>
    </lineage>
</organism>
<reference evidence="3" key="1">
    <citation type="submission" date="2020-05" db="UniProtKB">
        <authorList>
            <consortium name="EnsemblMetazoa"/>
        </authorList>
    </citation>
    <scope>IDENTIFICATION</scope>
    <source>
        <strain evidence="3">BB02</strain>
    </source>
</reference>
<dbReference type="KEGG" id="bgt:106053259"/>
<keyword evidence="2" id="KW-0812">Transmembrane</keyword>
<dbReference type="EnsemblMetazoa" id="BGLB017673-RC">
    <property type="protein sequence ID" value="BGLB017673-PC"/>
    <property type="gene ID" value="BGLB017673"/>
</dbReference>
<evidence type="ECO:0000256" key="2">
    <source>
        <dbReference type="SAM" id="Phobius"/>
    </source>
</evidence>
<dbReference type="OrthoDB" id="419441at2759"/>
<dbReference type="VEuPathDB" id="VectorBase:BGLAX_033569"/>
<accession>A0A2C9KCX9</accession>
<protein>
    <recommendedName>
        <fullName evidence="5">Transmembrane protein 117</fullName>
    </recommendedName>
</protein>
<dbReference type="InterPro" id="IPR029370">
    <property type="entry name" value="TMEM117"/>
</dbReference>
<feature type="transmembrane region" description="Helical" evidence="2">
    <location>
        <begin position="254"/>
        <end position="278"/>
    </location>
</feature>
<keyword evidence="2" id="KW-1133">Transmembrane helix</keyword>
<feature type="transmembrane region" description="Helical" evidence="2">
    <location>
        <begin position="159"/>
        <end position="178"/>
    </location>
</feature>
<feature type="compositionally biased region" description="Basic and acidic residues" evidence="1">
    <location>
        <begin position="29"/>
        <end position="54"/>
    </location>
</feature>
<feature type="transmembrane region" description="Helical" evidence="2">
    <location>
        <begin position="540"/>
        <end position="560"/>
    </location>
</feature>
<dbReference type="AlphaFoldDB" id="A0A2C9KCX9"/>
<dbReference type="RefSeq" id="XP_013064238.2">
    <property type="nucleotide sequence ID" value="XM_013208784.2"/>
</dbReference>
<gene>
    <name evidence="3" type="primary">106053259</name>
</gene>
<dbReference type="Proteomes" id="UP000076420">
    <property type="component" value="Unassembled WGS sequence"/>
</dbReference>
<feature type="transmembrane region" description="Helical" evidence="2">
    <location>
        <begin position="448"/>
        <end position="465"/>
    </location>
</feature>
<sequence>MWKLNRKKVTDECSLAEKKPLKIVGEVSEQDKLKGEGDNVKMKDESHSEIKEAQEEPNEESDHQPSCQNKVSSAEMTEQFSGKKIEQPIKSTKSKEDIHPPHQDVHSEGVEIVDKPHPPFKHSFERLPSLEIATKDDVDAGSIYSLIMKHDFRYHFQHPYFRMFTAYFVTFCNFLIYAEDPVAHSRSECNIPVIGNDFSFVFMKWFPNSWSVLKAFMWFSGIIVGLIAGKVIFHTFLFNHLLRLKMFHDDKGTWMTMFLSTVLSVFIFSYLYNALLMIGGDHTAPYAISTYMGITNSAFMKAAATGTWCGDFFTAWMVTDIMLQEKLYPGWATLARKWWNTNMNRIIVFWIAVSMCSFIVLFVIATDYINWDRLNHDFLHSNELSRSFLASFILVLDITIVMQDWDFPHFVGAIDIKLPGVNASHVRFKIPKLLRKLEYWHIHISGKWFNYGILFIVILLDLNMWKNQMFYAPYDYGQYIDDYGRIYTVLDSFSLNNANKSILTFSYRNSTINPDTGNVYALADTRMNSRYNGYSLGLKGLAFVPSLAIFLIFGLMVAIYGRRPKPTQENPYAGRLLKRRRNKFNGNKKWSSLRAFLYRAMPLTNRLRKKRFNTANEDVKENVTIEMVKDESDYHQSQGDVPELVQVSSLNKM</sequence>
<dbReference type="RefSeq" id="XP_013064237.2">
    <property type="nucleotide sequence ID" value="XM_013208783.2"/>
</dbReference>
<dbReference type="RefSeq" id="XP_013064236.2">
    <property type="nucleotide sequence ID" value="XM_013208782.2"/>
</dbReference>
<evidence type="ECO:0000313" key="3">
    <source>
        <dbReference type="EnsemblMetazoa" id="BGLB017673-PB"/>
    </source>
</evidence>
<dbReference type="EnsemblMetazoa" id="BGLB017673-RB">
    <property type="protein sequence ID" value="BGLB017673-PB"/>
    <property type="gene ID" value="BGLB017673"/>
</dbReference>
<proteinExistence type="predicted"/>
<dbReference type="PANTHER" id="PTHR31226">
    <property type="entry name" value="TRANSMEMBRANE PROTEIN 117"/>
    <property type="match status" value="1"/>
</dbReference>